<dbReference type="Proteomes" id="UP001057402">
    <property type="component" value="Chromosome 4"/>
</dbReference>
<sequence length="610" mass="69183">MSVLTAPLPVSVSLPEKQVNRVRLDYRHDRLLQLVDECTDISQLKQIHARALRTTSSHDARGLFIQSRILHAWSLVDAEYTHRLFGQVTEPNVFMWNTLIRSFALSRDLKEEAISVFGTMLEEGKVEPDKHTFPFVLKACAYLFALEEGKQLHAMTFKLGFDRDIYVNNSLIHFYASCGLLKNARDVFERMSSRSVVSWNAMIGALVEHGEFDNSLQLFREMQESSKPDGYTLQSVLNACAGLGSLSLGMWTHLYILKNFEADVNDDVLVNSSLVEMYCKSGSLELAEKVFRRMPRHSVHSWNSMILGFAMHGQAEATMKYFSDMTTEGGLVPNSVTFVGVLSACNHRGMVDEGRKYFDMMIKDYKIDPQIEHYGCLVDLLARAGLIEEALDLVSNMSMKPDKIIWRCLLDACSKKNAGIELSMDMAVQILEFGGEECSGVYVLLSRVYASAQQWNEVGLIRNLMMERGIAKEPGCSSMEINGVSHEFFAGDTSHPQTNSIYQTLYEIDEKLDAAGYLPDVSQAPMVEDEACDDKRNTLRLHSERLAIAFGLLNRKNGVPIRVFKNLRVCNDCHQVTKLVSRLYNMEIIVRDRTRFHHFKDGLCSCDDYW</sequence>
<gene>
    <name evidence="1" type="ORF">MLD38_011390</name>
</gene>
<comment type="caution">
    <text evidence="1">The sequence shown here is derived from an EMBL/GenBank/DDBJ whole genome shotgun (WGS) entry which is preliminary data.</text>
</comment>
<dbReference type="EMBL" id="CM042883">
    <property type="protein sequence ID" value="KAI4373244.1"/>
    <property type="molecule type" value="Genomic_DNA"/>
</dbReference>
<proteinExistence type="predicted"/>
<organism evidence="1 2">
    <name type="scientific">Melastoma candidum</name>
    <dbReference type="NCBI Taxonomy" id="119954"/>
    <lineage>
        <taxon>Eukaryota</taxon>
        <taxon>Viridiplantae</taxon>
        <taxon>Streptophyta</taxon>
        <taxon>Embryophyta</taxon>
        <taxon>Tracheophyta</taxon>
        <taxon>Spermatophyta</taxon>
        <taxon>Magnoliopsida</taxon>
        <taxon>eudicotyledons</taxon>
        <taxon>Gunneridae</taxon>
        <taxon>Pentapetalae</taxon>
        <taxon>rosids</taxon>
        <taxon>malvids</taxon>
        <taxon>Myrtales</taxon>
        <taxon>Melastomataceae</taxon>
        <taxon>Melastomatoideae</taxon>
        <taxon>Melastomateae</taxon>
        <taxon>Melastoma</taxon>
    </lineage>
</organism>
<protein>
    <submittedName>
        <fullName evidence="1">Uncharacterized protein</fullName>
    </submittedName>
</protein>
<name>A0ACB9R304_9MYRT</name>
<reference evidence="2" key="1">
    <citation type="journal article" date="2023" name="Front. Plant Sci.">
        <title>Chromosomal-level genome assembly of Melastoma candidum provides insights into trichome evolution.</title>
        <authorList>
            <person name="Zhong Y."/>
            <person name="Wu W."/>
            <person name="Sun C."/>
            <person name="Zou P."/>
            <person name="Liu Y."/>
            <person name="Dai S."/>
            <person name="Zhou R."/>
        </authorList>
    </citation>
    <scope>NUCLEOTIDE SEQUENCE [LARGE SCALE GENOMIC DNA]</scope>
</reference>
<accession>A0ACB9R304</accession>
<evidence type="ECO:0000313" key="1">
    <source>
        <dbReference type="EMBL" id="KAI4373244.1"/>
    </source>
</evidence>
<evidence type="ECO:0000313" key="2">
    <source>
        <dbReference type="Proteomes" id="UP001057402"/>
    </source>
</evidence>
<keyword evidence="2" id="KW-1185">Reference proteome</keyword>